<protein>
    <submittedName>
        <fullName evidence="6">3-hydroxyacyl-CoA dehydrogenase</fullName>
    </submittedName>
</protein>
<evidence type="ECO:0000313" key="6">
    <source>
        <dbReference type="EMBL" id="RHW47893.1"/>
    </source>
</evidence>
<feature type="domain" description="3-hydroxyacyl-CoA dehydrogenase NAD binding" evidence="5">
    <location>
        <begin position="4"/>
        <end position="182"/>
    </location>
</feature>
<keyword evidence="3" id="KW-0560">Oxidoreductase</keyword>
<gene>
    <name evidence="6" type="ORF">D1832_00060</name>
</gene>
<dbReference type="GO" id="GO:0070403">
    <property type="term" value="F:NAD+ binding"/>
    <property type="evidence" value="ECO:0007669"/>
    <property type="project" value="InterPro"/>
</dbReference>
<evidence type="ECO:0000259" key="4">
    <source>
        <dbReference type="Pfam" id="PF00725"/>
    </source>
</evidence>
<reference evidence="6 7" key="1">
    <citation type="submission" date="2018-08" db="EMBL/GenBank/DDBJ databases">
        <title>Whole genome sequence analysis of Dermacoccus abyssi bacteria isolated from Deep Mariana trench Micromonospora spp reveals genes involved in the environmental adaptation and production of secondary metabolites.</title>
        <authorList>
            <person name="Abdel-Mageed W.M."/>
            <person name="Lehri B."/>
            <person name="Nouioui I."/>
            <person name="Goodfellow I."/>
            <person name="Jaspars M."/>
            <person name="Karlyshev A."/>
        </authorList>
    </citation>
    <scope>NUCLEOTIDE SEQUENCE [LARGE SCALE GENOMIC DNA]</scope>
    <source>
        <strain evidence="6 7">MT1.1</strain>
    </source>
</reference>
<dbReference type="GO" id="GO:0006635">
    <property type="term" value="P:fatty acid beta-oxidation"/>
    <property type="evidence" value="ECO:0007669"/>
    <property type="project" value="TreeGrafter"/>
</dbReference>
<dbReference type="PANTHER" id="PTHR48075:SF5">
    <property type="entry name" value="3-HYDROXYBUTYRYL-COA DEHYDROGENASE"/>
    <property type="match status" value="1"/>
</dbReference>
<accession>A0A417ZB91</accession>
<evidence type="ECO:0000313" key="7">
    <source>
        <dbReference type="Proteomes" id="UP000285376"/>
    </source>
</evidence>
<evidence type="ECO:0000259" key="5">
    <source>
        <dbReference type="Pfam" id="PF02737"/>
    </source>
</evidence>
<dbReference type="InterPro" id="IPR036291">
    <property type="entry name" value="NAD(P)-bd_dom_sf"/>
</dbReference>
<name>A0A417ZB91_9MICO</name>
<dbReference type="Pfam" id="PF00725">
    <property type="entry name" value="3HCDH"/>
    <property type="match status" value="2"/>
</dbReference>
<dbReference type="RefSeq" id="WP_118912100.1">
    <property type="nucleotide sequence ID" value="NZ_CBCRVH010000001.1"/>
</dbReference>
<comment type="similarity">
    <text evidence="2">Belongs to the 3-hydroxyacyl-CoA dehydrogenase family.</text>
</comment>
<dbReference type="GO" id="GO:0008691">
    <property type="term" value="F:3-hydroxybutyryl-CoA dehydrogenase activity"/>
    <property type="evidence" value="ECO:0007669"/>
    <property type="project" value="TreeGrafter"/>
</dbReference>
<dbReference type="Gene3D" id="1.10.1040.50">
    <property type="match status" value="1"/>
</dbReference>
<comment type="pathway">
    <text evidence="1">Lipid metabolism; butanoate metabolism.</text>
</comment>
<dbReference type="Gene3D" id="1.10.1040.10">
    <property type="entry name" value="N-(1-d-carboxylethyl)-l-norvaline Dehydrogenase, domain 2"/>
    <property type="match status" value="1"/>
</dbReference>
<organism evidence="6 7">
    <name type="scientific">Dermacoccus abyssi</name>
    <dbReference type="NCBI Taxonomy" id="322596"/>
    <lineage>
        <taxon>Bacteria</taxon>
        <taxon>Bacillati</taxon>
        <taxon>Actinomycetota</taxon>
        <taxon>Actinomycetes</taxon>
        <taxon>Micrococcales</taxon>
        <taxon>Dermacoccaceae</taxon>
        <taxon>Dermacoccus</taxon>
    </lineage>
</organism>
<dbReference type="FunFam" id="3.40.50.720:FF:000009">
    <property type="entry name" value="Fatty oxidation complex, alpha subunit"/>
    <property type="match status" value="1"/>
</dbReference>
<dbReference type="InterPro" id="IPR013328">
    <property type="entry name" value="6PGD_dom2"/>
</dbReference>
<dbReference type="SUPFAM" id="SSF51735">
    <property type="entry name" value="NAD(P)-binding Rossmann-fold domains"/>
    <property type="match status" value="1"/>
</dbReference>
<dbReference type="SUPFAM" id="SSF48179">
    <property type="entry name" value="6-phosphogluconate dehydrogenase C-terminal domain-like"/>
    <property type="match status" value="2"/>
</dbReference>
<feature type="domain" description="3-hydroxyacyl-CoA dehydrogenase C-terminal" evidence="4">
    <location>
        <begin position="472"/>
        <end position="556"/>
    </location>
</feature>
<feature type="domain" description="3-hydroxyacyl-CoA dehydrogenase C-terminal" evidence="4">
    <location>
        <begin position="185"/>
        <end position="281"/>
    </location>
</feature>
<dbReference type="InterPro" id="IPR006108">
    <property type="entry name" value="3HC_DH_C"/>
</dbReference>
<dbReference type="PANTHER" id="PTHR48075">
    <property type="entry name" value="3-HYDROXYACYL-COA DEHYDROGENASE FAMILY PROTEIN"/>
    <property type="match status" value="1"/>
</dbReference>
<dbReference type="AlphaFoldDB" id="A0A417ZB91"/>
<dbReference type="NCBIfam" id="NF005875">
    <property type="entry name" value="PRK07819.1"/>
    <property type="match status" value="1"/>
</dbReference>
<comment type="caution">
    <text evidence="6">The sequence shown here is derived from an EMBL/GenBank/DDBJ whole genome shotgun (WGS) entry which is preliminary data.</text>
</comment>
<dbReference type="EMBL" id="QWLM01000001">
    <property type="protein sequence ID" value="RHW47893.1"/>
    <property type="molecule type" value="Genomic_DNA"/>
</dbReference>
<dbReference type="InterPro" id="IPR006176">
    <property type="entry name" value="3-OHacyl-CoA_DH_NAD-bd"/>
</dbReference>
<dbReference type="Gene3D" id="3.40.50.720">
    <property type="entry name" value="NAD(P)-binding Rossmann-like Domain"/>
    <property type="match status" value="1"/>
</dbReference>
<sequence>MINTVGVIGLGTMGAGIVEVFAKAGLSVIAVDGSAELAERGKGFLEKSLGRAVSKGKLDEAARDEIVGRVSFGDDLGAMKDADLVIEAVPERLEIKESIFTTLDGIVREDCVLATNTSSLSITEIARATKVPSRVIGMHFFNPAPVQPLVEVIRSVMSDETLVEQVRELAERLGKKPVVVGDRAGFVANALLVSYLARSIRAYESGLASRSDIDAAMAAGVGLPMGPLTLCDLVGLDVIHEVCGVLYNATGDPSVASPSILRQLVTAGRLGRKSGHGFYTYDGVGSGTVVDDAATTAPAKPLEGKVGLVGEGDLVDALGSELSDAGVEVVRVVSADDAASLKGVAVTLAVDAVELDGDCCGGGCCGGDDASHGDVESGLEIGAKPVLRAVRDAIGDAGVIAALGEGSVETASTGDPTIDATIVPVVLHEKQRAGQVLEIGRSVAISDEAVETVRSLAAAAGWTPVVGKDRAGLVVDALLYPHLNDAAKMLDSGYATVEDIETAMKAGCGYPQGLFELLDEAGPDDVHGVLSEMHFETGEQHLVPSPLLTEHILADRPFRN</sequence>
<evidence type="ECO:0000256" key="2">
    <source>
        <dbReference type="ARBA" id="ARBA00009463"/>
    </source>
</evidence>
<dbReference type="Pfam" id="PF02737">
    <property type="entry name" value="3HCDH_N"/>
    <property type="match status" value="1"/>
</dbReference>
<proteinExistence type="inferred from homology"/>
<dbReference type="Proteomes" id="UP000285376">
    <property type="component" value="Unassembled WGS sequence"/>
</dbReference>
<dbReference type="InterPro" id="IPR008927">
    <property type="entry name" value="6-PGluconate_DH-like_C_sf"/>
</dbReference>
<evidence type="ECO:0000256" key="3">
    <source>
        <dbReference type="ARBA" id="ARBA00023002"/>
    </source>
</evidence>
<evidence type="ECO:0000256" key="1">
    <source>
        <dbReference type="ARBA" id="ARBA00005086"/>
    </source>
</evidence>